<comment type="caution">
    <text evidence="1">The sequence shown here is derived from an EMBL/GenBank/DDBJ whole genome shotgun (WGS) entry which is preliminary data.</text>
</comment>
<proteinExistence type="predicted"/>
<evidence type="ECO:0000313" key="1">
    <source>
        <dbReference type="EMBL" id="CAK7338023.1"/>
    </source>
</evidence>
<protein>
    <submittedName>
        <fullName evidence="1">Uncharacterized protein</fullName>
    </submittedName>
</protein>
<evidence type="ECO:0000313" key="2">
    <source>
        <dbReference type="Proteomes" id="UP001314170"/>
    </source>
</evidence>
<dbReference type="EMBL" id="CAWUPB010001108">
    <property type="protein sequence ID" value="CAK7338023.1"/>
    <property type="molecule type" value="Genomic_DNA"/>
</dbReference>
<accession>A0AAV1RRH1</accession>
<dbReference type="AlphaFoldDB" id="A0AAV1RRH1"/>
<keyword evidence="2" id="KW-1185">Reference proteome</keyword>
<sequence length="52" mass="6004">MEIIKKQWLPKKIGVLVRKVQKDAILAEAKVRRNGISLASKYLCYMKANEET</sequence>
<gene>
    <name evidence="1" type="ORF">DCAF_LOCUS13064</name>
</gene>
<reference evidence="1 2" key="1">
    <citation type="submission" date="2024-01" db="EMBL/GenBank/DDBJ databases">
        <authorList>
            <person name="Waweru B."/>
        </authorList>
    </citation>
    <scope>NUCLEOTIDE SEQUENCE [LARGE SCALE GENOMIC DNA]</scope>
</reference>
<dbReference type="Proteomes" id="UP001314170">
    <property type="component" value="Unassembled WGS sequence"/>
</dbReference>
<organism evidence="1 2">
    <name type="scientific">Dovyalis caffra</name>
    <dbReference type="NCBI Taxonomy" id="77055"/>
    <lineage>
        <taxon>Eukaryota</taxon>
        <taxon>Viridiplantae</taxon>
        <taxon>Streptophyta</taxon>
        <taxon>Embryophyta</taxon>
        <taxon>Tracheophyta</taxon>
        <taxon>Spermatophyta</taxon>
        <taxon>Magnoliopsida</taxon>
        <taxon>eudicotyledons</taxon>
        <taxon>Gunneridae</taxon>
        <taxon>Pentapetalae</taxon>
        <taxon>rosids</taxon>
        <taxon>fabids</taxon>
        <taxon>Malpighiales</taxon>
        <taxon>Salicaceae</taxon>
        <taxon>Flacourtieae</taxon>
        <taxon>Dovyalis</taxon>
    </lineage>
</organism>
<feature type="non-terminal residue" evidence="1">
    <location>
        <position position="52"/>
    </location>
</feature>
<name>A0AAV1RRH1_9ROSI</name>